<dbReference type="Pfam" id="PF00089">
    <property type="entry name" value="Trypsin"/>
    <property type="match status" value="1"/>
</dbReference>
<dbReference type="SUPFAM" id="SSF56487">
    <property type="entry name" value="SRCR-like"/>
    <property type="match status" value="1"/>
</dbReference>
<dbReference type="InterPro" id="IPR033116">
    <property type="entry name" value="TRYPSIN_SER"/>
</dbReference>
<dbReference type="RefSeq" id="XP_030069434.1">
    <property type="nucleotide sequence ID" value="XM_030213574.1"/>
</dbReference>
<dbReference type="PRINTS" id="PR00722">
    <property type="entry name" value="CHYMOTRYPSIN"/>
</dbReference>
<dbReference type="Gene3D" id="3.10.250.10">
    <property type="entry name" value="SRCR-like domain"/>
    <property type="match status" value="1"/>
</dbReference>
<organism evidence="9 10">
    <name type="scientific">Microcaecilia unicolor</name>
    <dbReference type="NCBI Taxonomy" id="1415580"/>
    <lineage>
        <taxon>Eukaryota</taxon>
        <taxon>Metazoa</taxon>
        <taxon>Chordata</taxon>
        <taxon>Craniata</taxon>
        <taxon>Vertebrata</taxon>
        <taxon>Euteleostomi</taxon>
        <taxon>Amphibia</taxon>
        <taxon>Gymnophiona</taxon>
        <taxon>Siphonopidae</taxon>
        <taxon>Microcaecilia</taxon>
    </lineage>
</organism>
<evidence type="ECO:0000256" key="6">
    <source>
        <dbReference type="RuleBase" id="RU363034"/>
    </source>
</evidence>
<evidence type="ECO:0000259" key="8">
    <source>
        <dbReference type="PROSITE" id="PS50240"/>
    </source>
</evidence>
<keyword evidence="2 6" id="KW-0378">Hydrolase</keyword>
<dbReference type="GO" id="GO:0016020">
    <property type="term" value="C:membrane"/>
    <property type="evidence" value="ECO:0007669"/>
    <property type="project" value="InterPro"/>
</dbReference>
<evidence type="ECO:0000256" key="2">
    <source>
        <dbReference type="ARBA" id="ARBA00022801"/>
    </source>
</evidence>
<dbReference type="Gene3D" id="2.40.10.10">
    <property type="entry name" value="Trypsin-like serine proteases"/>
    <property type="match status" value="3"/>
</dbReference>
<dbReference type="AlphaFoldDB" id="A0A6P7Z0Z8"/>
<evidence type="ECO:0000256" key="4">
    <source>
        <dbReference type="ARBA" id="ARBA00023157"/>
    </source>
</evidence>
<feature type="transmembrane region" description="Helical" evidence="7">
    <location>
        <begin position="20"/>
        <end position="44"/>
    </location>
</feature>
<evidence type="ECO:0000256" key="3">
    <source>
        <dbReference type="ARBA" id="ARBA00022825"/>
    </source>
</evidence>
<dbReference type="PANTHER" id="PTHR24252">
    <property type="entry name" value="ACROSIN-RELATED"/>
    <property type="match status" value="1"/>
</dbReference>
<dbReference type="FunFam" id="2.40.10.10:FF:000003">
    <property type="entry name" value="Transmembrane serine protease 3"/>
    <property type="match status" value="1"/>
</dbReference>
<gene>
    <name evidence="10" type="primary">HPN</name>
</gene>
<dbReference type="InterPro" id="IPR015352">
    <property type="entry name" value="Hepsin-SRCR_dom"/>
</dbReference>
<dbReference type="GO" id="GO:0070008">
    <property type="term" value="F:serine-type exopeptidase activity"/>
    <property type="evidence" value="ECO:0007669"/>
    <property type="project" value="InterPro"/>
</dbReference>
<dbReference type="GO" id="GO:0004252">
    <property type="term" value="F:serine-type endopeptidase activity"/>
    <property type="evidence" value="ECO:0007669"/>
    <property type="project" value="InterPro"/>
</dbReference>
<keyword evidence="1 6" id="KW-0645">Protease</keyword>
<dbReference type="PROSITE" id="PS00134">
    <property type="entry name" value="TRYPSIN_HIS"/>
    <property type="match status" value="1"/>
</dbReference>
<name>A0A6P7Z0Z8_9AMPH</name>
<accession>A0A6P7Z0Z8</accession>
<dbReference type="GeneID" id="115476969"/>
<reference evidence="10" key="1">
    <citation type="submission" date="2025-08" db="UniProtKB">
        <authorList>
            <consortium name="RefSeq"/>
        </authorList>
    </citation>
    <scope>IDENTIFICATION</scope>
</reference>
<feature type="domain" description="Peptidase S1" evidence="8">
    <location>
        <begin position="163"/>
        <end position="405"/>
    </location>
</feature>
<dbReference type="SUPFAM" id="SSF50494">
    <property type="entry name" value="Trypsin-like serine proteases"/>
    <property type="match status" value="1"/>
</dbReference>
<evidence type="ECO:0000256" key="5">
    <source>
        <dbReference type="ARBA" id="ARBA00023180"/>
    </source>
</evidence>
<dbReference type="GO" id="GO:0006508">
    <property type="term" value="P:proteolysis"/>
    <property type="evidence" value="ECO:0007669"/>
    <property type="project" value="UniProtKB-KW"/>
</dbReference>
<dbReference type="InterPro" id="IPR043504">
    <property type="entry name" value="Peptidase_S1_PA_chymotrypsin"/>
</dbReference>
<dbReference type="InterPro" id="IPR009003">
    <property type="entry name" value="Peptidase_S1_PA"/>
</dbReference>
<keyword evidence="3 6" id="KW-0720">Serine protease</keyword>
<dbReference type="InterPro" id="IPR018114">
    <property type="entry name" value="TRYPSIN_HIS"/>
</dbReference>
<dbReference type="OrthoDB" id="5979691at2759"/>
<dbReference type="KEGG" id="muo:115476969"/>
<dbReference type="CDD" id="cd00190">
    <property type="entry name" value="Tryp_SPc"/>
    <property type="match status" value="1"/>
</dbReference>
<evidence type="ECO:0000313" key="9">
    <source>
        <dbReference type="Proteomes" id="UP000515156"/>
    </source>
</evidence>
<evidence type="ECO:0000256" key="7">
    <source>
        <dbReference type="SAM" id="Phobius"/>
    </source>
</evidence>
<dbReference type="InParanoid" id="A0A6P7Z0Z8"/>
<dbReference type="PROSITE" id="PS50240">
    <property type="entry name" value="TRYPSIN_DOM"/>
    <property type="match status" value="1"/>
</dbReference>
<sequence>MAEKNGGGKTCLWSRPRILFLLLGLCVMLAGIGVTVWAVVTYVLKSEGQNLYYVQVSSVDFRLTVYEETEGKWRLICSSASDSMVAEFSCEEMGFVRSLTYFVLDVNTAGTNGTSGYVCVNESFLPEARRLEDVLSVCECPSRWVLAVQCQDCGRRKLSVERIIGGQEASLGRWPWQVSLRYDGTHLCGGSIISNEWVITAAHCFPERNRVISRWRVFTGAVSQLSSQGLHLPVKSIIYHAGYLPFLDPNSEENSNDIAVMHLSNSISFTEFIQPTCLPALGQHLVDGKTCTVTGWGNTMYYGKPADVLQEANVPIIPSAVCNGPEFYRNQITPKMFCAGYVHGEIDACQGDSGGPFVCEDNISVTTRWRLAGIVSWGTGCALPKKPGVYTKVNEYQHWIYRAMKTQSQLSGIIEMD</sequence>
<keyword evidence="5" id="KW-0325">Glycoprotein</keyword>
<keyword evidence="7" id="KW-0472">Membrane</keyword>
<dbReference type="CTD" id="3249"/>
<keyword evidence="4" id="KW-1015">Disulfide bond</keyword>
<keyword evidence="7" id="KW-0812">Transmembrane</keyword>
<proteinExistence type="predicted"/>
<dbReference type="InterPro" id="IPR001314">
    <property type="entry name" value="Peptidase_S1A"/>
</dbReference>
<dbReference type="FunCoup" id="A0A6P7Z0Z8">
    <property type="interactions" value="21"/>
</dbReference>
<dbReference type="Pfam" id="PF09272">
    <property type="entry name" value="Hepsin-SRCR"/>
    <property type="match status" value="1"/>
</dbReference>
<dbReference type="SMART" id="SM00020">
    <property type="entry name" value="Tryp_SPc"/>
    <property type="match status" value="1"/>
</dbReference>
<dbReference type="InterPro" id="IPR001254">
    <property type="entry name" value="Trypsin_dom"/>
</dbReference>
<dbReference type="PROSITE" id="PS00135">
    <property type="entry name" value="TRYPSIN_SER"/>
    <property type="match status" value="1"/>
</dbReference>
<dbReference type="Proteomes" id="UP000515156">
    <property type="component" value="Chromosome 8"/>
</dbReference>
<evidence type="ECO:0000256" key="1">
    <source>
        <dbReference type="ARBA" id="ARBA00022670"/>
    </source>
</evidence>
<protein>
    <submittedName>
        <fullName evidence="10">Serine protease hepsin</fullName>
    </submittedName>
</protein>
<evidence type="ECO:0000313" key="10">
    <source>
        <dbReference type="RefSeq" id="XP_030069434.1"/>
    </source>
</evidence>
<keyword evidence="9" id="KW-1185">Reference proteome</keyword>
<keyword evidence="7" id="KW-1133">Transmembrane helix</keyword>
<dbReference type="InterPro" id="IPR036772">
    <property type="entry name" value="SRCR-like_dom_sf"/>
</dbReference>
<dbReference type="PANTHER" id="PTHR24252:SF7">
    <property type="entry name" value="HYALIN"/>
    <property type="match status" value="1"/>
</dbReference>